<dbReference type="PANTHER" id="PTHR43227">
    <property type="entry name" value="BLL4140 PROTEIN"/>
    <property type="match status" value="1"/>
</dbReference>
<organism evidence="9 10">
    <name type="scientific">Paenibacillus mangrovi</name>
    <dbReference type="NCBI Taxonomy" id="2931978"/>
    <lineage>
        <taxon>Bacteria</taxon>
        <taxon>Bacillati</taxon>
        <taxon>Bacillota</taxon>
        <taxon>Bacilli</taxon>
        <taxon>Bacillales</taxon>
        <taxon>Paenibacillaceae</taxon>
        <taxon>Paenibacillus</taxon>
    </lineage>
</organism>
<keyword evidence="3" id="KW-1003">Cell membrane</keyword>
<keyword evidence="5 7" id="KW-1133">Transmembrane helix</keyword>
<dbReference type="Gene3D" id="1.10.3720.10">
    <property type="entry name" value="MetI-like"/>
    <property type="match status" value="1"/>
</dbReference>
<name>A0A9X1WN06_9BACL</name>
<dbReference type="SUPFAM" id="SSF161098">
    <property type="entry name" value="MetI-like"/>
    <property type="match status" value="1"/>
</dbReference>
<feature type="transmembrane region" description="Helical" evidence="7">
    <location>
        <begin position="289"/>
        <end position="307"/>
    </location>
</feature>
<evidence type="ECO:0000313" key="9">
    <source>
        <dbReference type="EMBL" id="MCJ8011486.1"/>
    </source>
</evidence>
<feature type="transmembrane region" description="Helical" evidence="7">
    <location>
        <begin position="230"/>
        <end position="251"/>
    </location>
</feature>
<accession>A0A9X1WN06</accession>
<comment type="caution">
    <text evidence="9">The sequence shown here is derived from an EMBL/GenBank/DDBJ whole genome shotgun (WGS) entry which is preliminary data.</text>
</comment>
<dbReference type="InterPro" id="IPR000515">
    <property type="entry name" value="MetI-like"/>
</dbReference>
<dbReference type="AlphaFoldDB" id="A0A9X1WN06"/>
<dbReference type="InterPro" id="IPR050809">
    <property type="entry name" value="UgpAE/MalFG_permease"/>
</dbReference>
<dbReference type="Proteomes" id="UP001139347">
    <property type="component" value="Unassembled WGS sequence"/>
</dbReference>
<gene>
    <name evidence="9" type="ORF">MUG84_06955</name>
</gene>
<evidence type="ECO:0000256" key="3">
    <source>
        <dbReference type="ARBA" id="ARBA00022475"/>
    </source>
</evidence>
<protein>
    <submittedName>
        <fullName evidence="9">ABC transporter permease subunit</fullName>
    </submittedName>
</protein>
<sequence>MRNQTAAATGKLQVKQPGSQRHNKFIQSFWSQKFLYLMVLPGFLIVLVFAYFPMYGVLIAFKDYNVAKGIWGSEWVGFKYFHEFINNPMAMRTVKNTLILGIYSLVFGFPAPIVLALLLNEIRVLAFKKFVQTVSYFPHFISTVIIVGMLKEFTSLDGMFNTIAGWFGKEPVNFITEPQYFRTLFVGSGIWQGIGWGTILYLAALSNADPTLYDVASIDGANRWQKMKHISLPAIMPTTIILFILSVGGILGTDFMKVMLMYNPGTYETADVIGTYVYRIGLEGGRFEYSAAVGLMLSVVSFLFVLATNRLSRKFSETSLW</sequence>
<feature type="transmembrane region" description="Helical" evidence="7">
    <location>
        <begin position="34"/>
        <end position="54"/>
    </location>
</feature>
<evidence type="ECO:0000256" key="2">
    <source>
        <dbReference type="ARBA" id="ARBA00022448"/>
    </source>
</evidence>
<evidence type="ECO:0000313" key="10">
    <source>
        <dbReference type="Proteomes" id="UP001139347"/>
    </source>
</evidence>
<evidence type="ECO:0000256" key="6">
    <source>
        <dbReference type="ARBA" id="ARBA00023136"/>
    </source>
</evidence>
<evidence type="ECO:0000256" key="1">
    <source>
        <dbReference type="ARBA" id="ARBA00004651"/>
    </source>
</evidence>
<dbReference type="PROSITE" id="PS50928">
    <property type="entry name" value="ABC_TM1"/>
    <property type="match status" value="1"/>
</dbReference>
<dbReference type="Pfam" id="PF00528">
    <property type="entry name" value="BPD_transp_1"/>
    <property type="match status" value="1"/>
</dbReference>
<dbReference type="EMBL" id="JALIRP010000002">
    <property type="protein sequence ID" value="MCJ8011486.1"/>
    <property type="molecule type" value="Genomic_DNA"/>
</dbReference>
<keyword evidence="10" id="KW-1185">Reference proteome</keyword>
<evidence type="ECO:0000259" key="8">
    <source>
        <dbReference type="PROSITE" id="PS50928"/>
    </source>
</evidence>
<dbReference type="GO" id="GO:0055085">
    <property type="term" value="P:transmembrane transport"/>
    <property type="evidence" value="ECO:0007669"/>
    <property type="project" value="InterPro"/>
</dbReference>
<comment type="similarity">
    <text evidence="7">Belongs to the binding-protein-dependent transport system permease family.</text>
</comment>
<feature type="domain" description="ABC transmembrane type-1" evidence="8">
    <location>
        <begin position="94"/>
        <end position="308"/>
    </location>
</feature>
<evidence type="ECO:0000256" key="7">
    <source>
        <dbReference type="RuleBase" id="RU363032"/>
    </source>
</evidence>
<dbReference type="PANTHER" id="PTHR43227:SF11">
    <property type="entry name" value="BLL4140 PROTEIN"/>
    <property type="match status" value="1"/>
</dbReference>
<keyword evidence="6 7" id="KW-0472">Membrane</keyword>
<comment type="subcellular location">
    <subcellularLocation>
        <location evidence="1 7">Cell membrane</location>
        <topology evidence="1 7">Multi-pass membrane protein</topology>
    </subcellularLocation>
</comment>
<keyword evidence="2 7" id="KW-0813">Transport</keyword>
<feature type="transmembrane region" description="Helical" evidence="7">
    <location>
        <begin position="98"/>
        <end position="118"/>
    </location>
</feature>
<dbReference type="RefSeq" id="WP_244722380.1">
    <property type="nucleotide sequence ID" value="NZ_JALIRP010000002.1"/>
</dbReference>
<proteinExistence type="inferred from homology"/>
<reference evidence="9" key="1">
    <citation type="submission" date="2022-04" db="EMBL/GenBank/DDBJ databases">
        <title>Paenibacillus mangrovi sp. nov., a novel endophytic bacterium isolated from bark of Kandelia candel.</title>
        <authorList>
            <person name="Tuo L."/>
        </authorList>
    </citation>
    <scope>NUCLEOTIDE SEQUENCE</scope>
    <source>
        <strain evidence="9">KQZ6P-2</strain>
    </source>
</reference>
<evidence type="ECO:0000256" key="5">
    <source>
        <dbReference type="ARBA" id="ARBA00022989"/>
    </source>
</evidence>
<feature type="transmembrane region" description="Helical" evidence="7">
    <location>
        <begin position="180"/>
        <end position="203"/>
    </location>
</feature>
<keyword evidence="4 7" id="KW-0812">Transmembrane</keyword>
<evidence type="ECO:0000256" key="4">
    <source>
        <dbReference type="ARBA" id="ARBA00022692"/>
    </source>
</evidence>
<dbReference type="InterPro" id="IPR035906">
    <property type="entry name" value="MetI-like_sf"/>
</dbReference>
<dbReference type="CDD" id="cd06261">
    <property type="entry name" value="TM_PBP2"/>
    <property type="match status" value="1"/>
</dbReference>
<feature type="transmembrane region" description="Helical" evidence="7">
    <location>
        <begin position="130"/>
        <end position="150"/>
    </location>
</feature>
<dbReference type="GO" id="GO:0005886">
    <property type="term" value="C:plasma membrane"/>
    <property type="evidence" value="ECO:0007669"/>
    <property type="project" value="UniProtKB-SubCell"/>
</dbReference>